<feature type="transmembrane region" description="Helical" evidence="1">
    <location>
        <begin position="109"/>
        <end position="130"/>
    </location>
</feature>
<evidence type="ECO:0000256" key="1">
    <source>
        <dbReference type="SAM" id="Phobius"/>
    </source>
</evidence>
<sequence length="135" mass="15062">PRPYHYYHGVALLACFCQHNVPVRGGTFVATRTIFLPLIGVHLSCVLRSVVNRVGAFCPFPFVSFCLVEDYSSSLHSALPWGSSEILAQYCSGQKGDRITGILLFQESYLLLLHYFLEFASSLLLVLSLFKSHSC</sequence>
<reference evidence="2" key="1">
    <citation type="submission" date="2016-01" db="EMBL/GenBank/DDBJ databases">
        <title>Reference transcriptome for the parasite Schistocephalus solidus: insights into the molecular evolution of parasitism.</title>
        <authorList>
            <person name="Hebert F.O."/>
            <person name="Grambauer S."/>
            <person name="Barber I."/>
            <person name="Landry C.R."/>
            <person name="Aubin-Horth N."/>
        </authorList>
    </citation>
    <scope>NUCLEOTIDE SEQUENCE</scope>
</reference>
<feature type="non-terminal residue" evidence="2">
    <location>
        <position position="1"/>
    </location>
</feature>
<keyword evidence="1" id="KW-1133">Transmembrane helix</keyword>
<evidence type="ECO:0000313" key="2">
    <source>
        <dbReference type="EMBL" id="JAP50304.1"/>
    </source>
</evidence>
<keyword evidence="1" id="KW-0812">Transmembrane</keyword>
<gene>
    <name evidence="2" type="ORF">TR117220</name>
</gene>
<accession>A0A0X3PEN5</accession>
<keyword evidence="1" id="KW-0472">Membrane</keyword>
<proteinExistence type="predicted"/>
<organism evidence="2">
    <name type="scientific">Schistocephalus solidus</name>
    <name type="common">Tapeworm</name>
    <dbReference type="NCBI Taxonomy" id="70667"/>
    <lineage>
        <taxon>Eukaryota</taxon>
        <taxon>Metazoa</taxon>
        <taxon>Spiralia</taxon>
        <taxon>Lophotrochozoa</taxon>
        <taxon>Platyhelminthes</taxon>
        <taxon>Cestoda</taxon>
        <taxon>Eucestoda</taxon>
        <taxon>Diphyllobothriidea</taxon>
        <taxon>Diphyllobothriidae</taxon>
        <taxon>Schistocephalus</taxon>
    </lineage>
</organism>
<protein>
    <submittedName>
        <fullName evidence="2">Uncharacterized protein</fullName>
    </submittedName>
</protein>
<dbReference type="EMBL" id="GEEE01012921">
    <property type="protein sequence ID" value="JAP50304.1"/>
    <property type="molecule type" value="Transcribed_RNA"/>
</dbReference>
<name>A0A0X3PEN5_SCHSO</name>
<dbReference type="AlphaFoldDB" id="A0A0X3PEN5"/>